<evidence type="ECO:0000313" key="1">
    <source>
        <dbReference type="EMBL" id="QDS97700.1"/>
    </source>
</evidence>
<dbReference type="Proteomes" id="UP000319852">
    <property type="component" value="Chromosome"/>
</dbReference>
<dbReference type="EMBL" id="CP036263">
    <property type="protein sequence ID" value="QDS97700.1"/>
    <property type="molecule type" value="Genomic_DNA"/>
</dbReference>
<name>A0A517MS39_9BACT</name>
<organism evidence="1 2">
    <name type="scientific">Adhaeretor mobilis</name>
    <dbReference type="NCBI Taxonomy" id="1930276"/>
    <lineage>
        <taxon>Bacteria</taxon>
        <taxon>Pseudomonadati</taxon>
        <taxon>Planctomycetota</taxon>
        <taxon>Planctomycetia</taxon>
        <taxon>Pirellulales</taxon>
        <taxon>Lacipirellulaceae</taxon>
        <taxon>Adhaeretor</taxon>
    </lineage>
</organism>
<proteinExistence type="predicted"/>
<sequence>MATVEESLVLELRDFRGQIRPRGRGQIGWEWPGGQRSEIAFVVEWGQSPTIVLRYSSGEQESIEIPIQLQWTATNFGGQRRWFTCPLISGDVACRRRVGKLYLPPGARYFGCRKCHRLTYESCNQSNVFEQIAHMTEYFEKLIEKSTSADLN</sequence>
<reference evidence="1 2" key="1">
    <citation type="submission" date="2019-02" db="EMBL/GenBank/DDBJ databases">
        <title>Deep-cultivation of Planctomycetes and their phenomic and genomic characterization uncovers novel biology.</title>
        <authorList>
            <person name="Wiegand S."/>
            <person name="Jogler M."/>
            <person name="Boedeker C."/>
            <person name="Pinto D."/>
            <person name="Vollmers J."/>
            <person name="Rivas-Marin E."/>
            <person name="Kohn T."/>
            <person name="Peeters S.H."/>
            <person name="Heuer A."/>
            <person name="Rast P."/>
            <person name="Oberbeckmann S."/>
            <person name="Bunk B."/>
            <person name="Jeske O."/>
            <person name="Meyerdierks A."/>
            <person name="Storesund J.E."/>
            <person name="Kallscheuer N."/>
            <person name="Luecker S."/>
            <person name="Lage O.M."/>
            <person name="Pohl T."/>
            <person name="Merkel B.J."/>
            <person name="Hornburger P."/>
            <person name="Mueller R.-W."/>
            <person name="Bruemmer F."/>
            <person name="Labrenz M."/>
            <person name="Spormann A.M."/>
            <person name="Op den Camp H."/>
            <person name="Overmann J."/>
            <person name="Amann R."/>
            <person name="Jetten M.S.M."/>
            <person name="Mascher T."/>
            <person name="Medema M.H."/>
            <person name="Devos D.P."/>
            <person name="Kaster A.-K."/>
            <person name="Ovreas L."/>
            <person name="Rohde M."/>
            <person name="Galperin M.Y."/>
            <person name="Jogler C."/>
        </authorList>
    </citation>
    <scope>NUCLEOTIDE SEQUENCE [LARGE SCALE GENOMIC DNA]</scope>
    <source>
        <strain evidence="1 2">HG15A2</strain>
    </source>
</reference>
<accession>A0A517MS39</accession>
<protein>
    <submittedName>
        <fullName evidence="1">Uncharacterized protein</fullName>
    </submittedName>
</protein>
<dbReference type="AlphaFoldDB" id="A0A517MS39"/>
<dbReference type="KEGG" id="amob:HG15A2_09640"/>
<keyword evidence="2" id="KW-1185">Reference proteome</keyword>
<gene>
    <name evidence="1" type="ORF">HG15A2_09640</name>
</gene>
<evidence type="ECO:0000313" key="2">
    <source>
        <dbReference type="Proteomes" id="UP000319852"/>
    </source>
</evidence>